<dbReference type="InterPro" id="IPR041436">
    <property type="entry name" value="RNAse_A_bac"/>
</dbReference>
<feature type="domain" description="Bacterial CdiA-CT RNAse A" evidence="2">
    <location>
        <begin position="66"/>
        <end position="174"/>
    </location>
</feature>
<organism evidence="3 4">
    <name type="scientific">Hyalomma marginatum</name>
    <dbReference type="NCBI Taxonomy" id="34627"/>
    <lineage>
        <taxon>Eukaryota</taxon>
        <taxon>Metazoa</taxon>
        <taxon>Ecdysozoa</taxon>
        <taxon>Arthropoda</taxon>
        <taxon>Chelicerata</taxon>
        <taxon>Arachnida</taxon>
        <taxon>Acari</taxon>
        <taxon>Parasitiformes</taxon>
        <taxon>Ixodida</taxon>
        <taxon>Ixodoidea</taxon>
        <taxon>Ixodidae</taxon>
        <taxon>Hyalomminae</taxon>
        <taxon>Hyalomma</taxon>
    </lineage>
</organism>
<protein>
    <recommendedName>
        <fullName evidence="2">Bacterial CdiA-CT RNAse A domain-containing protein</fullName>
    </recommendedName>
</protein>
<comment type="caution">
    <text evidence="3">The sequence shown here is derived from an EMBL/GenBank/DDBJ whole genome shotgun (WGS) entry which is preliminary data.</text>
</comment>
<evidence type="ECO:0000313" key="4">
    <source>
        <dbReference type="Proteomes" id="UP000837675"/>
    </source>
</evidence>
<keyword evidence="4" id="KW-1185">Reference proteome</keyword>
<dbReference type="Proteomes" id="UP000837675">
    <property type="component" value="Unassembled WGS sequence"/>
</dbReference>
<dbReference type="Pfam" id="PF18431">
    <property type="entry name" value="RNAse_A_bac"/>
    <property type="match status" value="1"/>
</dbReference>
<proteinExistence type="predicted"/>
<feature type="chain" id="PRO_5035717499" description="Bacterial CdiA-CT RNAse A domain-containing protein" evidence="1">
    <location>
        <begin position="23"/>
        <end position="180"/>
    </location>
</feature>
<name>A0A8S4C582_9ACAR</name>
<sequence>MTKRFFLVTILALSFATHSSFAAEPQSTDLGISQINTVKMCDINEEYTKNFIKDFNIIQHDQKTGGHTSKLHIGKDYKELLPALEKKSKAVSSYYDQLIAEYVIKNGIQKDAKRIINWVNSPDTKRTLKLEYQLSKPVGIGIKKGDTKQIDSFKAAVVLRKIPNCNFIVYTSYPVVIGES</sequence>
<gene>
    <name evidence="3" type="ORF">MHYMCMPASI_01193</name>
</gene>
<accession>A0A8S4C582</accession>
<keyword evidence="1" id="KW-0732">Signal</keyword>
<dbReference type="AlphaFoldDB" id="A0A8S4C582"/>
<dbReference type="EMBL" id="CAJVAF010000357">
    <property type="protein sequence ID" value="CAG7600614.1"/>
    <property type="molecule type" value="Genomic_DNA"/>
</dbReference>
<feature type="signal peptide" evidence="1">
    <location>
        <begin position="1"/>
        <end position="22"/>
    </location>
</feature>
<evidence type="ECO:0000259" key="2">
    <source>
        <dbReference type="Pfam" id="PF18431"/>
    </source>
</evidence>
<evidence type="ECO:0000256" key="1">
    <source>
        <dbReference type="SAM" id="SignalP"/>
    </source>
</evidence>
<evidence type="ECO:0000313" key="3">
    <source>
        <dbReference type="EMBL" id="CAG7600614.1"/>
    </source>
</evidence>
<reference evidence="3" key="1">
    <citation type="submission" date="2021-06" db="EMBL/GenBank/DDBJ databases">
        <authorList>
            <person name="Nardi T."/>
            <person name="Nardi T."/>
        </authorList>
    </citation>
    <scope>NUCLEOTIDE SEQUENCE</scope>
</reference>